<evidence type="ECO:0000313" key="3">
    <source>
        <dbReference type="Proteomes" id="UP000002640"/>
    </source>
</evidence>
<dbReference type="InterPro" id="IPR056924">
    <property type="entry name" value="SH3_Tf2-1"/>
</dbReference>
<dbReference type="EMBL" id="JH159151">
    <property type="protein sequence ID" value="EGZ27728.1"/>
    <property type="molecule type" value="Genomic_DNA"/>
</dbReference>
<feature type="domain" description="Tf2-1-like SH3-like" evidence="1">
    <location>
        <begin position="27"/>
        <end position="71"/>
    </location>
</feature>
<protein>
    <recommendedName>
        <fullName evidence="1">Tf2-1-like SH3-like domain-containing protein</fullName>
    </recommendedName>
</protein>
<organism evidence="2 3">
    <name type="scientific">Phytophthora sojae (strain P6497)</name>
    <name type="common">Soybean stem and root rot agent</name>
    <name type="synonym">Phytophthora megasperma f. sp. glycines</name>
    <dbReference type="NCBI Taxonomy" id="1094619"/>
    <lineage>
        <taxon>Eukaryota</taxon>
        <taxon>Sar</taxon>
        <taxon>Stramenopiles</taxon>
        <taxon>Oomycota</taxon>
        <taxon>Peronosporomycetes</taxon>
        <taxon>Peronosporales</taxon>
        <taxon>Peronosporaceae</taxon>
        <taxon>Phytophthora</taxon>
    </lineage>
</organism>
<dbReference type="Pfam" id="PF24626">
    <property type="entry name" value="SH3_Tf2-1"/>
    <property type="match status" value="1"/>
</dbReference>
<reference evidence="2 3" key="1">
    <citation type="journal article" date="2006" name="Science">
        <title>Phytophthora genome sequences uncover evolutionary origins and mechanisms of pathogenesis.</title>
        <authorList>
            <person name="Tyler B.M."/>
            <person name="Tripathy S."/>
            <person name="Zhang X."/>
            <person name="Dehal P."/>
            <person name="Jiang R.H."/>
            <person name="Aerts A."/>
            <person name="Arredondo F.D."/>
            <person name="Baxter L."/>
            <person name="Bensasson D."/>
            <person name="Beynon J.L."/>
            <person name="Chapman J."/>
            <person name="Damasceno C.M."/>
            <person name="Dorrance A.E."/>
            <person name="Dou D."/>
            <person name="Dickerman A.W."/>
            <person name="Dubchak I.L."/>
            <person name="Garbelotto M."/>
            <person name="Gijzen M."/>
            <person name="Gordon S.G."/>
            <person name="Govers F."/>
            <person name="Grunwald N.J."/>
            <person name="Huang W."/>
            <person name="Ivors K.L."/>
            <person name="Jones R.W."/>
            <person name="Kamoun S."/>
            <person name="Krampis K."/>
            <person name="Lamour K.H."/>
            <person name="Lee M.K."/>
            <person name="McDonald W.H."/>
            <person name="Medina M."/>
            <person name="Meijer H.J."/>
            <person name="Nordberg E.K."/>
            <person name="Maclean D.J."/>
            <person name="Ospina-Giraldo M.D."/>
            <person name="Morris P.F."/>
            <person name="Phuntumart V."/>
            <person name="Putnam N.H."/>
            <person name="Rash S."/>
            <person name="Rose J.K."/>
            <person name="Sakihama Y."/>
            <person name="Salamov A.A."/>
            <person name="Savidor A."/>
            <person name="Scheuring C.F."/>
            <person name="Smith B.M."/>
            <person name="Sobral B.W."/>
            <person name="Terry A."/>
            <person name="Torto-Alalibo T.A."/>
            <person name="Win J."/>
            <person name="Xu Z."/>
            <person name="Zhang H."/>
            <person name="Grigoriev I.V."/>
            <person name="Rokhsar D.S."/>
            <person name="Boore J.L."/>
        </authorList>
    </citation>
    <scope>NUCLEOTIDE SEQUENCE [LARGE SCALE GENOMIC DNA]</scope>
    <source>
        <strain evidence="2 3">P6497</strain>
    </source>
</reference>
<name>G4YH27_PHYSP</name>
<evidence type="ECO:0000259" key="1">
    <source>
        <dbReference type="Pfam" id="PF24626"/>
    </source>
</evidence>
<accession>G4YH27</accession>
<dbReference type="AlphaFoldDB" id="G4YH27"/>
<dbReference type="Proteomes" id="UP000002640">
    <property type="component" value="Unassembled WGS sequence"/>
</dbReference>
<dbReference type="GeneID" id="20651274"/>
<proteinExistence type="predicted"/>
<evidence type="ECO:0000313" key="2">
    <source>
        <dbReference type="EMBL" id="EGZ27728.1"/>
    </source>
</evidence>
<sequence length="79" mass="9046">MAESQDKQKEHADARGRGNVEMSAVFKTKLRPRFIGLFKVVAKKGLAYTLNLPKKMRTHPVVYVGLLKPYQDPMQVQME</sequence>
<dbReference type="KEGG" id="psoj:PHYSODRAFT_400430"/>
<dbReference type="RefSeq" id="XP_009515003.1">
    <property type="nucleotide sequence ID" value="XM_009516708.1"/>
</dbReference>
<gene>
    <name evidence="2" type="ORF">PHYSODRAFT_400430</name>
</gene>
<dbReference type="OMA" id="TRFIGPF"/>
<keyword evidence="3" id="KW-1185">Reference proteome</keyword>
<dbReference type="InParanoid" id="G4YH27"/>
<feature type="non-terminal residue" evidence="2">
    <location>
        <position position="79"/>
    </location>
</feature>